<dbReference type="AlphaFoldDB" id="A0A1W1DB53"/>
<organism evidence="2">
    <name type="scientific">hydrothermal vent metagenome</name>
    <dbReference type="NCBI Taxonomy" id="652676"/>
    <lineage>
        <taxon>unclassified sequences</taxon>
        <taxon>metagenomes</taxon>
        <taxon>ecological metagenomes</taxon>
    </lineage>
</organism>
<reference evidence="2" key="1">
    <citation type="submission" date="2016-10" db="EMBL/GenBank/DDBJ databases">
        <authorList>
            <person name="de Groot N.N."/>
        </authorList>
    </citation>
    <scope>NUCLEOTIDE SEQUENCE</scope>
</reference>
<sequence>MPAPRWRPTASISSIKIIHGAFFLACSNISRTRDAPTPTNISTKSEPEIKKNGTSASPAMAFANKVLPVPGGPINKTPLGILPPTLVNLLGSDKKSTNSITSSLASSTPATSSKVMLDSSLVINLALDLPKLIGFFPPIAPPAPFMV</sequence>
<proteinExistence type="predicted"/>
<name>A0A1W1DB53_9ZZZZ</name>
<dbReference type="EMBL" id="FPHQ01000236">
    <property type="protein sequence ID" value="SFV77863.1"/>
    <property type="molecule type" value="Genomic_DNA"/>
</dbReference>
<dbReference type="PANTHER" id="PTHR37449">
    <property type="match status" value="1"/>
</dbReference>
<gene>
    <name evidence="2" type="ORF">MNB_SUP05-10-239</name>
</gene>
<evidence type="ECO:0000313" key="2">
    <source>
        <dbReference type="EMBL" id="SFV77863.1"/>
    </source>
</evidence>
<accession>A0A1W1DB53</accession>
<evidence type="ECO:0000256" key="1">
    <source>
        <dbReference type="SAM" id="MobiDB-lite"/>
    </source>
</evidence>
<dbReference type="PANTHER" id="PTHR37449:SF1">
    <property type="entry name" value="OS02G0159950 PROTEIN"/>
    <property type="match status" value="1"/>
</dbReference>
<feature type="region of interest" description="Disordered" evidence="1">
    <location>
        <begin position="33"/>
        <end position="54"/>
    </location>
</feature>
<protein>
    <submittedName>
        <fullName evidence="2">Uncharacterized protein</fullName>
    </submittedName>
</protein>